<feature type="signal peptide" evidence="1">
    <location>
        <begin position="1"/>
        <end position="31"/>
    </location>
</feature>
<evidence type="ECO:0000313" key="3">
    <source>
        <dbReference type="Proteomes" id="UP000324233"/>
    </source>
</evidence>
<evidence type="ECO:0000256" key="1">
    <source>
        <dbReference type="SAM" id="SignalP"/>
    </source>
</evidence>
<evidence type="ECO:0000313" key="2">
    <source>
        <dbReference type="EMBL" id="QEH35407.1"/>
    </source>
</evidence>
<dbReference type="AlphaFoldDB" id="A0A5B9W551"/>
<dbReference type="Proteomes" id="UP000324233">
    <property type="component" value="Chromosome"/>
</dbReference>
<proteinExistence type="predicted"/>
<dbReference type="EMBL" id="CP042997">
    <property type="protein sequence ID" value="QEH35407.1"/>
    <property type="molecule type" value="Genomic_DNA"/>
</dbReference>
<keyword evidence="1" id="KW-0732">Signal</keyword>
<evidence type="ECO:0008006" key="4">
    <source>
        <dbReference type="Google" id="ProtNLM"/>
    </source>
</evidence>
<dbReference type="RefSeq" id="WP_148595214.1">
    <property type="nucleotide sequence ID" value="NZ_CP042997.1"/>
</dbReference>
<dbReference type="OrthoDB" id="9801329at2"/>
<reference evidence="2 3" key="1">
    <citation type="submission" date="2019-08" db="EMBL/GenBank/DDBJ databases">
        <title>Deep-cultivation of Planctomycetes and their phenomic and genomic characterization uncovers novel biology.</title>
        <authorList>
            <person name="Wiegand S."/>
            <person name="Jogler M."/>
            <person name="Boedeker C."/>
            <person name="Pinto D."/>
            <person name="Vollmers J."/>
            <person name="Rivas-Marin E."/>
            <person name="Kohn T."/>
            <person name="Peeters S.H."/>
            <person name="Heuer A."/>
            <person name="Rast P."/>
            <person name="Oberbeckmann S."/>
            <person name="Bunk B."/>
            <person name="Jeske O."/>
            <person name="Meyerdierks A."/>
            <person name="Storesund J.E."/>
            <person name="Kallscheuer N."/>
            <person name="Luecker S."/>
            <person name="Lage O.M."/>
            <person name="Pohl T."/>
            <person name="Merkel B.J."/>
            <person name="Hornburger P."/>
            <person name="Mueller R.-W."/>
            <person name="Bruemmer F."/>
            <person name="Labrenz M."/>
            <person name="Spormann A.M."/>
            <person name="Op den Camp H."/>
            <person name="Overmann J."/>
            <person name="Amann R."/>
            <person name="Jetten M.S.M."/>
            <person name="Mascher T."/>
            <person name="Medema M.H."/>
            <person name="Devos D.P."/>
            <person name="Kaster A.-K."/>
            <person name="Ovreas L."/>
            <person name="Rohde M."/>
            <person name="Galperin M.Y."/>
            <person name="Jogler C."/>
        </authorList>
    </citation>
    <scope>NUCLEOTIDE SEQUENCE [LARGE SCALE GENOMIC DNA]</scope>
    <source>
        <strain evidence="2 3">OJF2</strain>
    </source>
</reference>
<dbReference type="KEGG" id="agv:OJF2_39590"/>
<keyword evidence="3" id="KW-1185">Reference proteome</keyword>
<gene>
    <name evidence="2" type="ORF">OJF2_39590</name>
</gene>
<sequence precursor="true">MRACTERPPVFPAALFLGLLCAALGAGRAQAQPPAGKLSRFIPAQGLSLYLEYDGLESHAGAWKATSAWQILNETPAGGLMADAARQTFDQLRRLHPDAPFGGDDVLAFQEHLTRRGLAIASLKAAGGNATVFVLPGMAGAPRADRVRRMLQIAAMPGRDKATSKPVRLRGRTLNGLEEGPGDGGPLARISPPPPLTWWMEGETLVLVKGPEGGTAAFGPDRPDVEEKARAAHADCVALVLDAIEDKAPNASTHPLFSAAIVEGRDIAGFEPNGLFAAESSRDAGVIGELLTGPGGEVSTNSVEYAISAAFGVTRARRVLARWGFRGKALLADLRFEGLGADAAKAGLLEPSGFRKDHLPPIPRRSGAFVIAAPRRQLDSKTTTDVLEGVSVREEYRGHWEAAKLVFEDAENRRAILGLFERLGPSWCLYAAPGGASGKETLAALQVDVKDVGDAEKALDALASRLNAYFREQELGEAGAGQEGRVPALVLERLPGSGRGYRLTSPNDRVPWLSGTMQPMILIAGSRMVLATNPEVARAALAAERRAEDRWQPSGETARLFECLPSNLSLLFVGNPRDSAWPEAIAELGGTTTPAIARLLGADLDDPPARPRPSELMSLLGIKPAGHDGKPLKAEDLRPLIFPSVFAVAIEARSVRILSLEALPFGCLGAEAVYNQQGLSKSVTLEPRFAPER</sequence>
<accession>A0A5B9W551</accession>
<protein>
    <recommendedName>
        <fullName evidence="4">DUF3352 domain-containing protein</fullName>
    </recommendedName>
</protein>
<organism evidence="2 3">
    <name type="scientific">Aquisphaera giovannonii</name>
    <dbReference type="NCBI Taxonomy" id="406548"/>
    <lineage>
        <taxon>Bacteria</taxon>
        <taxon>Pseudomonadati</taxon>
        <taxon>Planctomycetota</taxon>
        <taxon>Planctomycetia</taxon>
        <taxon>Isosphaerales</taxon>
        <taxon>Isosphaeraceae</taxon>
        <taxon>Aquisphaera</taxon>
    </lineage>
</organism>
<name>A0A5B9W551_9BACT</name>
<feature type="chain" id="PRO_5023062216" description="DUF3352 domain-containing protein" evidence="1">
    <location>
        <begin position="32"/>
        <end position="693"/>
    </location>
</feature>